<dbReference type="NCBIfam" id="TIGR00537">
    <property type="entry name" value="hemK_rel_arch"/>
    <property type="match status" value="1"/>
</dbReference>
<feature type="domain" description="Methyltransferase small" evidence="7">
    <location>
        <begin position="46"/>
        <end position="125"/>
    </location>
</feature>
<dbReference type="FunFam" id="3.40.50.150:FF:000077">
    <property type="entry name" value="HemK methyltransferase family member 2"/>
    <property type="match status" value="1"/>
</dbReference>
<sequence>MAQKSLKRDPIIPLSGNDWEHVYEPAEDTFLFMDALEKELDDIKSASPGLIFELGCGSGCVSAFLATNLPGPAYIASDINPHAIDAARRTFTANQLHVDLLNMDLFSAFHFPSGIDVLLFNPPYVPTPHEEIESSWIARSWAGGEKGREVVDKVLEKIETILSPQGRLYMVALDSNDPHEIAKWMGTKGYRTKVVIRRKAGIENLLILKIFK</sequence>
<keyword evidence="3" id="KW-0489">Methyltransferase</keyword>
<evidence type="ECO:0000256" key="4">
    <source>
        <dbReference type="ARBA" id="ARBA00022679"/>
    </source>
</evidence>
<reference evidence="8" key="1">
    <citation type="submission" date="2021-01" db="EMBL/GenBank/DDBJ databases">
        <authorList>
            <person name="Corre E."/>
            <person name="Pelletier E."/>
            <person name="Niang G."/>
            <person name="Scheremetjew M."/>
            <person name="Finn R."/>
            <person name="Kale V."/>
            <person name="Holt S."/>
            <person name="Cochrane G."/>
            <person name="Meng A."/>
            <person name="Brown T."/>
            <person name="Cohen L."/>
        </authorList>
    </citation>
    <scope>NUCLEOTIDE SEQUENCE</scope>
    <source>
        <strain evidence="8">CCMP325</strain>
    </source>
</reference>
<dbReference type="GO" id="GO:0032259">
    <property type="term" value="P:methylation"/>
    <property type="evidence" value="ECO:0007669"/>
    <property type="project" value="UniProtKB-KW"/>
</dbReference>
<name>A0A7S0F3S7_9CRYP</name>
<evidence type="ECO:0000256" key="2">
    <source>
        <dbReference type="ARBA" id="ARBA00006149"/>
    </source>
</evidence>
<comment type="subcellular location">
    <subcellularLocation>
        <location evidence="1">Nucleus</location>
    </subcellularLocation>
</comment>
<evidence type="ECO:0000256" key="6">
    <source>
        <dbReference type="ARBA" id="ARBA00023242"/>
    </source>
</evidence>
<evidence type="ECO:0000256" key="3">
    <source>
        <dbReference type="ARBA" id="ARBA00022603"/>
    </source>
</evidence>
<dbReference type="PANTHER" id="PTHR45875">
    <property type="entry name" value="METHYLTRANSFERASE N6AMT1"/>
    <property type="match status" value="1"/>
</dbReference>
<evidence type="ECO:0000313" key="8">
    <source>
        <dbReference type="EMBL" id="CAD8502299.1"/>
    </source>
</evidence>
<dbReference type="GO" id="GO:0035657">
    <property type="term" value="C:eRF1 methyltransferase complex"/>
    <property type="evidence" value="ECO:0007669"/>
    <property type="project" value="TreeGrafter"/>
</dbReference>
<dbReference type="EMBL" id="HBEO01029995">
    <property type="protein sequence ID" value="CAD8502299.1"/>
    <property type="molecule type" value="Transcribed_RNA"/>
</dbReference>
<evidence type="ECO:0000256" key="1">
    <source>
        <dbReference type="ARBA" id="ARBA00004123"/>
    </source>
</evidence>
<dbReference type="InterPro" id="IPR007848">
    <property type="entry name" value="Small_mtfrase_dom"/>
</dbReference>
<accession>A0A7S0F3S7</accession>
<keyword evidence="4" id="KW-0808">Transferase</keyword>
<proteinExistence type="inferred from homology"/>
<dbReference type="PANTHER" id="PTHR45875:SF1">
    <property type="entry name" value="METHYLTRANSFERASE N6AMT1"/>
    <property type="match status" value="1"/>
</dbReference>
<dbReference type="Gene3D" id="3.40.50.150">
    <property type="entry name" value="Vaccinia Virus protein VP39"/>
    <property type="match status" value="1"/>
</dbReference>
<dbReference type="InterPro" id="IPR029063">
    <property type="entry name" value="SAM-dependent_MTases_sf"/>
</dbReference>
<dbReference type="InterPro" id="IPR004557">
    <property type="entry name" value="PrmC-related"/>
</dbReference>
<dbReference type="InterPro" id="IPR052190">
    <property type="entry name" value="Euk-Arch_PrmC-MTase"/>
</dbReference>
<keyword evidence="6" id="KW-0539">Nucleus</keyword>
<dbReference type="Pfam" id="PF05175">
    <property type="entry name" value="MTS"/>
    <property type="match status" value="1"/>
</dbReference>
<dbReference type="InterPro" id="IPR002052">
    <property type="entry name" value="DNA_methylase_N6_adenine_CS"/>
</dbReference>
<dbReference type="PROSITE" id="PS00092">
    <property type="entry name" value="N6_MTASE"/>
    <property type="match status" value="1"/>
</dbReference>
<organism evidence="8">
    <name type="scientific">Hanusia phi</name>
    <dbReference type="NCBI Taxonomy" id="3032"/>
    <lineage>
        <taxon>Eukaryota</taxon>
        <taxon>Cryptophyceae</taxon>
        <taxon>Pyrenomonadales</taxon>
        <taxon>Geminigeraceae</taxon>
        <taxon>Hanusia</taxon>
    </lineage>
</organism>
<dbReference type="SUPFAM" id="SSF53335">
    <property type="entry name" value="S-adenosyl-L-methionine-dependent methyltransferases"/>
    <property type="match status" value="1"/>
</dbReference>
<gene>
    <name evidence="8" type="ORF">HPHI1048_LOCUS20370</name>
</gene>
<dbReference type="GO" id="GO:0008757">
    <property type="term" value="F:S-adenosylmethionine-dependent methyltransferase activity"/>
    <property type="evidence" value="ECO:0007669"/>
    <property type="project" value="TreeGrafter"/>
</dbReference>
<dbReference type="GO" id="GO:0003676">
    <property type="term" value="F:nucleic acid binding"/>
    <property type="evidence" value="ECO:0007669"/>
    <property type="project" value="InterPro"/>
</dbReference>
<dbReference type="AlphaFoldDB" id="A0A7S0F3S7"/>
<dbReference type="GO" id="GO:0008276">
    <property type="term" value="F:protein methyltransferase activity"/>
    <property type="evidence" value="ECO:0007669"/>
    <property type="project" value="TreeGrafter"/>
</dbReference>
<protein>
    <recommendedName>
        <fullName evidence="7">Methyltransferase small domain-containing protein</fullName>
    </recommendedName>
</protein>
<evidence type="ECO:0000259" key="7">
    <source>
        <dbReference type="Pfam" id="PF05175"/>
    </source>
</evidence>
<keyword evidence="5" id="KW-0949">S-adenosyl-L-methionine</keyword>
<dbReference type="CDD" id="cd02440">
    <property type="entry name" value="AdoMet_MTases"/>
    <property type="match status" value="1"/>
</dbReference>
<evidence type="ECO:0000256" key="5">
    <source>
        <dbReference type="ARBA" id="ARBA00022691"/>
    </source>
</evidence>
<comment type="similarity">
    <text evidence="2">Belongs to the eukaryotic/archaeal PrmC-related family.</text>
</comment>
<dbReference type="GO" id="GO:0005634">
    <property type="term" value="C:nucleus"/>
    <property type="evidence" value="ECO:0007669"/>
    <property type="project" value="UniProtKB-SubCell"/>
</dbReference>